<evidence type="ECO:0000313" key="2">
    <source>
        <dbReference type="Proteomes" id="UP000275078"/>
    </source>
</evidence>
<organism evidence="1 2">
    <name type="scientific">Ascobolus immersus RN42</name>
    <dbReference type="NCBI Taxonomy" id="1160509"/>
    <lineage>
        <taxon>Eukaryota</taxon>
        <taxon>Fungi</taxon>
        <taxon>Dikarya</taxon>
        <taxon>Ascomycota</taxon>
        <taxon>Pezizomycotina</taxon>
        <taxon>Pezizomycetes</taxon>
        <taxon>Pezizales</taxon>
        <taxon>Ascobolaceae</taxon>
        <taxon>Ascobolus</taxon>
    </lineage>
</organism>
<protein>
    <submittedName>
        <fullName evidence="1">Uncharacterized protein</fullName>
    </submittedName>
</protein>
<proteinExistence type="predicted"/>
<dbReference type="Proteomes" id="UP000275078">
    <property type="component" value="Unassembled WGS sequence"/>
</dbReference>
<dbReference type="EMBL" id="ML119779">
    <property type="protein sequence ID" value="RPA74828.1"/>
    <property type="molecule type" value="Genomic_DNA"/>
</dbReference>
<sequence length="183" mass="19530">MYRYLYSATICEWVDKAPPVGTEASSFCTDAISLCTEASSFCTDAMSLCTEASSFCTEAPPVGTEASSFCTEAISFSAAIPKYLRIFICNATDAKCRGAAIDRFVAESVYTVGGLTGILAEAIGLCDRISGFCHIAPSDAAGSKNMFAEVHCLSEQNKGNGAHVKGKAQMHDIRPKIFQIHKL</sequence>
<keyword evidence="2" id="KW-1185">Reference proteome</keyword>
<accession>A0A3N4HQQ8</accession>
<gene>
    <name evidence="1" type="ORF">BJ508DRAFT_312514</name>
</gene>
<name>A0A3N4HQQ8_ASCIM</name>
<dbReference type="AlphaFoldDB" id="A0A3N4HQQ8"/>
<reference evidence="1 2" key="1">
    <citation type="journal article" date="2018" name="Nat. Ecol. Evol.">
        <title>Pezizomycetes genomes reveal the molecular basis of ectomycorrhizal truffle lifestyle.</title>
        <authorList>
            <person name="Murat C."/>
            <person name="Payen T."/>
            <person name="Noel B."/>
            <person name="Kuo A."/>
            <person name="Morin E."/>
            <person name="Chen J."/>
            <person name="Kohler A."/>
            <person name="Krizsan K."/>
            <person name="Balestrini R."/>
            <person name="Da Silva C."/>
            <person name="Montanini B."/>
            <person name="Hainaut M."/>
            <person name="Levati E."/>
            <person name="Barry K.W."/>
            <person name="Belfiori B."/>
            <person name="Cichocki N."/>
            <person name="Clum A."/>
            <person name="Dockter R.B."/>
            <person name="Fauchery L."/>
            <person name="Guy J."/>
            <person name="Iotti M."/>
            <person name="Le Tacon F."/>
            <person name="Lindquist E.A."/>
            <person name="Lipzen A."/>
            <person name="Malagnac F."/>
            <person name="Mello A."/>
            <person name="Molinier V."/>
            <person name="Miyauchi S."/>
            <person name="Poulain J."/>
            <person name="Riccioni C."/>
            <person name="Rubini A."/>
            <person name="Sitrit Y."/>
            <person name="Splivallo R."/>
            <person name="Traeger S."/>
            <person name="Wang M."/>
            <person name="Zifcakova L."/>
            <person name="Wipf D."/>
            <person name="Zambonelli A."/>
            <person name="Paolocci F."/>
            <person name="Nowrousian M."/>
            <person name="Ottonello S."/>
            <person name="Baldrian P."/>
            <person name="Spatafora J.W."/>
            <person name="Henrissat B."/>
            <person name="Nagy L.G."/>
            <person name="Aury J.M."/>
            <person name="Wincker P."/>
            <person name="Grigoriev I.V."/>
            <person name="Bonfante P."/>
            <person name="Martin F.M."/>
        </authorList>
    </citation>
    <scope>NUCLEOTIDE SEQUENCE [LARGE SCALE GENOMIC DNA]</scope>
    <source>
        <strain evidence="1 2">RN42</strain>
    </source>
</reference>
<evidence type="ECO:0000313" key="1">
    <source>
        <dbReference type="EMBL" id="RPA74828.1"/>
    </source>
</evidence>